<dbReference type="FunFam" id="2.60.40.10:FF:000142">
    <property type="entry name" value="V-set domain-containing T-cell activation inhibitor 1"/>
    <property type="match status" value="1"/>
</dbReference>
<feature type="domain" description="AIG1-type G" evidence="13">
    <location>
        <begin position="520"/>
        <end position="719"/>
    </location>
</feature>
<evidence type="ECO:0000256" key="3">
    <source>
        <dbReference type="ARBA" id="ARBA00022729"/>
    </source>
</evidence>
<keyword evidence="9" id="KW-0393">Immunoglobulin domain</keyword>
<comment type="subcellular location">
    <subcellularLocation>
        <location evidence="1">Membrane</location>
    </subcellularLocation>
</comment>
<dbReference type="SUPFAM" id="SSF52540">
    <property type="entry name" value="P-loop containing nucleoside triphosphate hydrolases"/>
    <property type="match status" value="2"/>
</dbReference>
<reference evidence="14 15" key="1">
    <citation type="submission" date="2021-07" db="EMBL/GenBank/DDBJ databases">
        <authorList>
            <person name="Imarazene B."/>
            <person name="Zahm M."/>
            <person name="Klopp C."/>
            <person name="Cabau C."/>
            <person name="Beille S."/>
            <person name="Jouanno E."/>
            <person name="Castinel A."/>
            <person name="Lluch J."/>
            <person name="Gil L."/>
            <person name="Kuchtly C."/>
            <person name="Lopez Roques C."/>
            <person name="Donnadieu C."/>
            <person name="Parrinello H."/>
            <person name="Journot L."/>
            <person name="Du K."/>
            <person name="Schartl M."/>
            <person name="Retaux S."/>
            <person name="Guiguen Y."/>
        </authorList>
    </citation>
    <scope>NUCLEOTIDE SEQUENCE [LARGE SCALE GENOMIC DNA]</scope>
    <source>
        <strain evidence="14">Pach_M1</strain>
        <tissue evidence="14">Testis</tissue>
    </source>
</reference>
<dbReference type="GO" id="GO:0005525">
    <property type="term" value="F:GTP binding"/>
    <property type="evidence" value="ECO:0007669"/>
    <property type="project" value="UniProtKB-KW"/>
</dbReference>
<dbReference type="Gene3D" id="3.40.50.300">
    <property type="entry name" value="P-loop containing nucleotide triphosphate hydrolases"/>
    <property type="match status" value="2"/>
</dbReference>
<dbReference type="PANTHER" id="PTHR10903:SF167">
    <property type="entry name" value="GTPASE IMAP FAMILY MEMBER 6-RELATED"/>
    <property type="match status" value="1"/>
</dbReference>
<feature type="region of interest" description="Disordered" evidence="11">
    <location>
        <begin position="1189"/>
        <end position="1222"/>
    </location>
</feature>
<dbReference type="InterPro" id="IPR013783">
    <property type="entry name" value="Ig-like_fold"/>
</dbReference>
<dbReference type="PANTHER" id="PTHR10903">
    <property type="entry name" value="GTPASE, IMAP FAMILY MEMBER-RELATED"/>
    <property type="match status" value="1"/>
</dbReference>
<feature type="region of interest" description="Disordered" evidence="11">
    <location>
        <begin position="1567"/>
        <end position="1594"/>
    </location>
</feature>
<feature type="non-terminal residue" evidence="14">
    <location>
        <position position="1"/>
    </location>
</feature>
<keyword evidence="4" id="KW-0547">Nucleotide-binding</keyword>
<dbReference type="InterPro" id="IPR027417">
    <property type="entry name" value="P-loop_NTPase"/>
</dbReference>
<evidence type="ECO:0000256" key="6">
    <source>
        <dbReference type="ARBA" id="ARBA00023136"/>
    </source>
</evidence>
<dbReference type="Gene3D" id="2.60.40.10">
    <property type="entry name" value="Immunoglobulins"/>
    <property type="match status" value="2"/>
</dbReference>
<dbReference type="Pfam" id="PF04548">
    <property type="entry name" value="AIG1"/>
    <property type="match status" value="2"/>
</dbReference>
<keyword evidence="3" id="KW-0732">Signal</keyword>
<dbReference type="Pfam" id="PF07686">
    <property type="entry name" value="V-set"/>
    <property type="match status" value="2"/>
</dbReference>
<evidence type="ECO:0000256" key="7">
    <source>
        <dbReference type="ARBA" id="ARBA00023157"/>
    </source>
</evidence>
<dbReference type="GO" id="GO:0016020">
    <property type="term" value="C:membrane"/>
    <property type="evidence" value="ECO:0007669"/>
    <property type="project" value="UniProtKB-SubCell"/>
</dbReference>
<dbReference type="Proteomes" id="UP000752171">
    <property type="component" value="Unassembled WGS sequence"/>
</dbReference>
<evidence type="ECO:0000313" key="15">
    <source>
        <dbReference type="Proteomes" id="UP000752171"/>
    </source>
</evidence>
<dbReference type="GO" id="GO:0050863">
    <property type="term" value="P:regulation of T cell activation"/>
    <property type="evidence" value="ECO:0007669"/>
    <property type="project" value="UniProtKB-ARBA"/>
</dbReference>
<feature type="domain" description="Ig-like" evidence="12">
    <location>
        <begin position="22"/>
        <end position="114"/>
    </location>
</feature>
<feature type="domain" description="Ig-like" evidence="12">
    <location>
        <begin position="950"/>
        <end position="1065"/>
    </location>
</feature>
<keyword evidence="6" id="KW-0472">Membrane</keyword>
<dbReference type="PROSITE" id="PS51720">
    <property type="entry name" value="G_AIG1"/>
    <property type="match status" value="2"/>
</dbReference>
<evidence type="ECO:0000256" key="10">
    <source>
        <dbReference type="SAM" id="Coils"/>
    </source>
</evidence>
<dbReference type="InterPro" id="IPR007110">
    <property type="entry name" value="Ig-like_dom"/>
</dbReference>
<feature type="region of interest" description="Disordered" evidence="11">
    <location>
        <begin position="298"/>
        <end position="381"/>
    </location>
</feature>
<evidence type="ECO:0000256" key="2">
    <source>
        <dbReference type="ARBA" id="ARBA00008535"/>
    </source>
</evidence>
<feature type="region of interest" description="Disordered" evidence="11">
    <location>
        <begin position="1461"/>
        <end position="1490"/>
    </location>
</feature>
<evidence type="ECO:0000259" key="13">
    <source>
        <dbReference type="PROSITE" id="PS51720"/>
    </source>
</evidence>
<feature type="coiled-coil region" evidence="10">
    <location>
        <begin position="1527"/>
        <end position="1561"/>
    </location>
</feature>
<dbReference type="OrthoDB" id="8954335at2759"/>
<dbReference type="InterPro" id="IPR013106">
    <property type="entry name" value="Ig_V-set"/>
</dbReference>
<evidence type="ECO:0000256" key="8">
    <source>
        <dbReference type="ARBA" id="ARBA00023180"/>
    </source>
</evidence>
<dbReference type="FunFam" id="3.40.50.300:FF:002274">
    <property type="entry name" value="Si:dkeyp-69e1.8"/>
    <property type="match status" value="2"/>
</dbReference>
<keyword evidence="5" id="KW-0342">GTP-binding</keyword>
<dbReference type="GO" id="GO:1903037">
    <property type="term" value="P:regulation of leukocyte cell-cell adhesion"/>
    <property type="evidence" value="ECO:0007669"/>
    <property type="project" value="UniProtKB-ARBA"/>
</dbReference>
<keyword evidence="7" id="KW-1015">Disulfide bond</keyword>
<dbReference type="SMART" id="SM00409">
    <property type="entry name" value="IG"/>
    <property type="match status" value="2"/>
</dbReference>
<keyword evidence="8" id="KW-0325">Glycoprotein</keyword>
<evidence type="ECO:0000313" key="14">
    <source>
        <dbReference type="EMBL" id="KAG9282094.1"/>
    </source>
</evidence>
<evidence type="ECO:0000256" key="9">
    <source>
        <dbReference type="ARBA" id="ARBA00023319"/>
    </source>
</evidence>
<proteinExistence type="inferred from homology"/>
<dbReference type="SUPFAM" id="SSF48726">
    <property type="entry name" value="Immunoglobulin"/>
    <property type="match status" value="2"/>
</dbReference>
<comment type="caution">
    <text evidence="14">The sequence shown here is derived from an EMBL/GenBank/DDBJ whole genome shotgun (WGS) entry which is preliminary data.</text>
</comment>
<evidence type="ECO:0000259" key="12">
    <source>
        <dbReference type="PROSITE" id="PS50835"/>
    </source>
</evidence>
<sequence length="1594" mass="187391">VCVFYTGEFKLIGPRGREYKLGSTVTLSCLLSPELSAVGMEIRRFKETDCVCLYKNRQVTEGRSYEDRVSLITQELQRGNVSLQIRNCTESDTGDYLCQVTSGDTTEECTYDIMHEIFTLFYSLLQEDRKWTEEERIKMEESALLTEYKKEGIRGLILKNQMEQKSSKEQLDTMEKELQEKERVLRENIKTVEMKDRELEEKEKLLTELKDELTQRTKKLEEELKLQKEEMEKILLKTKKELNDIKQQLKDKDIKLKENEVIIKEHLESISTRDLTLKNTNERLESVTKELQEKNTQLEKSNKLLREKERELEKKEKEVESSKEQLETLGKELQEKERELEKKEKEVESSKEQMETLGKELQEKERVLEKKEKEVESSKEQLETLRKELQEKERVLEKKEKEVESSKEQLETLRKELQKKSSELQEMMILLEQQKTELREKDKQIEENERLLRERDTQIMEREKQVEEKDRLIEERNKQLQERTDPDPSAPVRRRNSMDFIPPFMSGERCSAVSPASGPAAELRLVLLGRTGCGKSAAGNSILGREERSQAGASTVRQQSESRQGEVAGRQVTVVETPDCFCPGLSLEELRQNVEHCVRLSAPGPHAFLLVLPVKQSTGEERGMLEKIEEMFGERCWRNTMILFTVTDEVQEKNIEEFIQSGNQEVQRLVEKCGNRFHCLNIKESGDDSQISELLEKMEKMVEENREKFYSSEIYLETQSQIRAMEIKIIREREEKRMMEEREIKEILEKEMKNSLRKIEGTVQEHEGEIKQLNDRTTELERRMEEERDEEKKRELERELKRELEKRTEMEEKVKELKEKREKEKREMEERHRQEMEEIRETYEGEARIEAERNLMKIILPELQKNILLSKEKMQEEFSRQMEEKNEEMQKLKQNFSQLKETHSLLEEVYERTVKLSSDSERAPPAAEGVTRTSIITVLLLVYLSSYSVPKSEACRIVVHSEFKLTGPQDDECQSGSVTLSCLLSPELSAVGMEIRWFKEKDCVCLYKNGKVTEGRSYEDRVSLITQELQRGNVSLQIRNCDRSDTGYYLCQVTDGNKTEECTIGVFGKELEKKEKEVESSKVQLETLGKELQEKERELEKKEKEVESSKEQLETLGKELQEKERELEKKEKEVESSKVQLETLGKELQEKERELEKKEKEVESISPASGPAAELRLVLLGRTGCGKSAAGNSILGREERSQAGASTVRQQSESRQGEVAGRQVTVVETPDCFCPGLSLEELRQNVEHCVRLSAPGPHAFLLVLPVKQSTGEERGMLEKMEEMFGERCWRNTMILFTVTDEVQEKNIEEFIQSGNQEVQRLVEKCGNRFHCLNIKESGDGSQISELLEKMEKMVEENREKFYSSEIYLETQSQIRAMETKIMREREEKRMMEEKEIKEKLEKEMKNSLNKIEGTVQEHEGEIKQLNNRTTELERRMKEERDEEKKRELERELKRELEKRTEMEEKVKKLKEKREKEKREMEERHKQEMEEIRETYEGEARIEAERNLMKIILPELQKNILLSKLKMQEEFSRQMEEKNEEMQKLKQNFSQLKETHSLLEEVYERTVKLSSDSERAPPAAEGGSKGFSQRFKDLF</sequence>
<dbReference type="PROSITE" id="PS50835">
    <property type="entry name" value="IG_LIKE"/>
    <property type="match status" value="2"/>
</dbReference>
<protein>
    <submittedName>
        <fullName evidence="14">Trichohyalin-like</fullName>
    </submittedName>
</protein>
<dbReference type="InterPro" id="IPR003599">
    <property type="entry name" value="Ig_sub"/>
</dbReference>
<feature type="region of interest" description="Disordered" evidence="11">
    <location>
        <begin position="475"/>
        <end position="496"/>
    </location>
</feature>
<evidence type="ECO:0000256" key="4">
    <source>
        <dbReference type="ARBA" id="ARBA00022741"/>
    </source>
</evidence>
<dbReference type="CDD" id="cd01852">
    <property type="entry name" value="AIG1"/>
    <property type="match status" value="2"/>
</dbReference>
<feature type="compositionally biased region" description="Basic and acidic residues" evidence="11">
    <location>
        <begin position="475"/>
        <end position="486"/>
    </location>
</feature>
<keyword evidence="10" id="KW-0175">Coiled coil</keyword>
<evidence type="ECO:0000256" key="1">
    <source>
        <dbReference type="ARBA" id="ARBA00004370"/>
    </source>
</evidence>
<name>A0A8T2MFZ3_ASTMX</name>
<organism evidence="14 15">
    <name type="scientific">Astyanax mexicanus</name>
    <name type="common">Blind cave fish</name>
    <name type="synonym">Astyanax fasciatus mexicanus</name>
    <dbReference type="NCBI Taxonomy" id="7994"/>
    <lineage>
        <taxon>Eukaryota</taxon>
        <taxon>Metazoa</taxon>
        <taxon>Chordata</taxon>
        <taxon>Craniata</taxon>
        <taxon>Vertebrata</taxon>
        <taxon>Euteleostomi</taxon>
        <taxon>Actinopterygii</taxon>
        <taxon>Neopterygii</taxon>
        <taxon>Teleostei</taxon>
        <taxon>Ostariophysi</taxon>
        <taxon>Characiformes</taxon>
        <taxon>Characoidei</taxon>
        <taxon>Acestrorhamphidae</taxon>
        <taxon>Acestrorhamphinae</taxon>
        <taxon>Astyanax</taxon>
    </lineage>
</organism>
<dbReference type="InterPro" id="IPR045058">
    <property type="entry name" value="GIMA/IAN/Toc"/>
</dbReference>
<accession>A0A8T2MFZ3</accession>
<comment type="similarity">
    <text evidence="2">Belongs to the TRAFAC class TrmE-Era-EngA-EngB-Septin-like GTPase superfamily. AIG1/Toc34/Toc159-like paraseptin GTPase family. IAN subfamily.</text>
</comment>
<dbReference type="SMART" id="SM00406">
    <property type="entry name" value="IGv"/>
    <property type="match status" value="2"/>
</dbReference>
<dbReference type="EMBL" id="JAICCE010000001">
    <property type="protein sequence ID" value="KAG9282094.1"/>
    <property type="molecule type" value="Genomic_DNA"/>
</dbReference>
<dbReference type="InterPro" id="IPR036179">
    <property type="entry name" value="Ig-like_dom_sf"/>
</dbReference>
<feature type="region of interest" description="Disordered" evidence="11">
    <location>
        <begin position="544"/>
        <end position="569"/>
    </location>
</feature>
<feature type="domain" description="AIG1-type G" evidence="13">
    <location>
        <begin position="1172"/>
        <end position="1371"/>
    </location>
</feature>
<evidence type="ECO:0000256" key="11">
    <source>
        <dbReference type="SAM" id="MobiDB-lite"/>
    </source>
</evidence>
<evidence type="ECO:0000256" key="5">
    <source>
        <dbReference type="ARBA" id="ARBA00023134"/>
    </source>
</evidence>
<feature type="compositionally biased region" description="Polar residues" evidence="11">
    <location>
        <begin position="1203"/>
        <end position="1214"/>
    </location>
</feature>
<dbReference type="InterPro" id="IPR006703">
    <property type="entry name" value="G_AIG1"/>
</dbReference>
<dbReference type="Gene3D" id="1.10.287.1490">
    <property type="match status" value="1"/>
</dbReference>
<gene>
    <name evidence="14" type="primary">GIMAP4</name>
    <name evidence="14" type="ORF">AMEX_G704</name>
</gene>
<feature type="region of interest" description="Disordered" evidence="11">
    <location>
        <begin position="775"/>
        <end position="796"/>
    </location>
</feature>
<feature type="coiled-coil region" evidence="10">
    <location>
        <begin position="1071"/>
        <end position="1165"/>
    </location>
</feature>
<feature type="compositionally biased region" description="Polar residues" evidence="11">
    <location>
        <begin position="551"/>
        <end position="562"/>
    </location>
</feature>